<feature type="region of interest" description="Disordered" evidence="1">
    <location>
        <begin position="169"/>
        <end position="195"/>
    </location>
</feature>
<protein>
    <submittedName>
        <fullName evidence="2">Uncharacterized protein</fullName>
    </submittedName>
</protein>
<comment type="caution">
    <text evidence="2">The sequence shown here is derived from an EMBL/GenBank/DDBJ whole genome shotgun (WGS) entry which is preliminary data.</text>
</comment>
<reference evidence="2 3" key="1">
    <citation type="journal article" date="2018" name="Sci. Rep.">
        <title>Genomic signatures of local adaptation to the degree of environmental predictability in rotifers.</title>
        <authorList>
            <person name="Franch-Gras L."/>
            <person name="Hahn C."/>
            <person name="Garcia-Roger E.M."/>
            <person name="Carmona M.J."/>
            <person name="Serra M."/>
            <person name="Gomez A."/>
        </authorList>
    </citation>
    <scope>NUCLEOTIDE SEQUENCE [LARGE SCALE GENOMIC DNA]</scope>
    <source>
        <strain evidence="2">HYR1</strain>
    </source>
</reference>
<name>A0A3M7T8H0_BRAPC</name>
<sequence length="301" mass="34697">MYQNEFHKLNFCKSAKHQKFGPTKACYLSIIKVPIFDEVNSLGKGLKNCYAEYSCSLVLIINQKLNLCFYNSQCSQFCTVLQNQCIGGTKDVSAATIYKALKNLRAEMMENLAFSESYDRPIVPSSIHNEIFFKNKIGYLGLLAQMCTNYSKEFDAILKSNYSLENEDMSCQAENRKETKKSRKRKLNQEMEEAGPSKPKIFDLLKVDDENQSQKTSTEKKMKKTLESKSNNLSIISNPIEIPPHFNKLLRCNLTCGNSMCNFSTYSNDELTLHLNMHRNFQLLNEFNFYSQIKNFLNNNQ</sequence>
<dbReference type="AlphaFoldDB" id="A0A3M7T8H0"/>
<dbReference type="Proteomes" id="UP000276133">
    <property type="component" value="Unassembled WGS sequence"/>
</dbReference>
<evidence type="ECO:0000313" key="2">
    <source>
        <dbReference type="EMBL" id="RNA44364.1"/>
    </source>
</evidence>
<proteinExistence type="predicted"/>
<dbReference type="OrthoDB" id="10587663at2759"/>
<gene>
    <name evidence="2" type="ORF">BpHYR1_051276</name>
</gene>
<evidence type="ECO:0000313" key="3">
    <source>
        <dbReference type="Proteomes" id="UP000276133"/>
    </source>
</evidence>
<keyword evidence="3" id="KW-1185">Reference proteome</keyword>
<accession>A0A3M7T8H0</accession>
<evidence type="ECO:0000256" key="1">
    <source>
        <dbReference type="SAM" id="MobiDB-lite"/>
    </source>
</evidence>
<dbReference type="EMBL" id="REGN01000116">
    <property type="protein sequence ID" value="RNA44364.1"/>
    <property type="molecule type" value="Genomic_DNA"/>
</dbReference>
<organism evidence="2 3">
    <name type="scientific">Brachionus plicatilis</name>
    <name type="common">Marine rotifer</name>
    <name type="synonym">Brachionus muelleri</name>
    <dbReference type="NCBI Taxonomy" id="10195"/>
    <lineage>
        <taxon>Eukaryota</taxon>
        <taxon>Metazoa</taxon>
        <taxon>Spiralia</taxon>
        <taxon>Gnathifera</taxon>
        <taxon>Rotifera</taxon>
        <taxon>Eurotatoria</taxon>
        <taxon>Monogononta</taxon>
        <taxon>Pseudotrocha</taxon>
        <taxon>Ploima</taxon>
        <taxon>Brachionidae</taxon>
        <taxon>Brachionus</taxon>
    </lineage>
</organism>